<keyword evidence="2" id="KW-1185">Reference proteome</keyword>
<proteinExistence type="predicted"/>
<evidence type="ECO:0000313" key="1">
    <source>
        <dbReference type="EMBL" id="AGH43868.1"/>
    </source>
</evidence>
<sequence>MFCSIFIAGLKRYLTKVDENLLSLIILLLRSSASAQSLGSVLAAQKNAMIEIM</sequence>
<reference evidence="1 2" key="1">
    <citation type="journal article" date="2013" name="Genome Announc.">
        <title>Complete Genome Sequence of Glaciecola psychrophila Strain 170T.</title>
        <authorList>
            <person name="Yin J."/>
            <person name="Chen J."/>
            <person name="Liu G."/>
            <person name="Yu Y."/>
            <person name="Song L."/>
            <person name="Wang X."/>
            <person name="Qu X."/>
        </authorList>
    </citation>
    <scope>NUCLEOTIDE SEQUENCE [LARGE SCALE GENOMIC DNA]</scope>
    <source>
        <strain evidence="1 2">170</strain>
    </source>
</reference>
<dbReference type="HOGENOM" id="CLU_3064431_0_0_6"/>
<dbReference type="EMBL" id="CP003837">
    <property type="protein sequence ID" value="AGH43868.1"/>
    <property type="molecule type" value="Genomic_DNA"/>
</dbReference>
<dbReference type="KEGG" id="gps:C427_1759"/>
<protein>
    <submittedName>
        <fullName evidence="1">Uncharacterized protein</fullName>
    </submittedName>
</protein>
<dbReference type="Proteomes" id="UP000011864">
    <property type="component" value="Chromosome"/>
</dbReference>
<evidence type="ECO:0000313" key="2">
    <source>
        <dbReference type="Proteomes" id="UP000011864"/>
    </source>
</evidence>
<dbReference type="AlphaFoldDB" id="M4RMP8"/>
<gene>
    <name evidence="1" type="ORF">C427_1759</name>
</gene>
<accession>M4RMP8</accession>
<organism evidence="1 2">
    <name type="scientific">Paraglaciecola psychrophila 170</name>
    <dbReference type="NCBI Taxonomy" id="1129794"/>
    <lineage>
        <taxon>Bacteria</taxon>
        <taxon>Pseudomonadati</taxon>
        <taxon>Pseudomonadota</taxon>
        <taxon>Gammaproteobacteria</taxon>
        <taxon>Alteromonadales</taxon>
        <taxon>Alteromonadaceae</taxon>
        <taxon>Paraglaciecola</taxon>
    </lineage>
</organism>
<dbReference type="PATRIC" id="fig|1129794.4.peg.1744"/>
<name>M4RMP8_9ALTE</name>